<keyword evidence="1" id="KW-0175">Coiled coil</keyword>
<reference evidence="2 3" key="1">
    <citation type="submission" date="2017-12" db="EMBL/GenBank/DDBJ databases">
        <title>Comparative genomics of Botrytis spp.</title>
        <authorList>
            <person name="Valero-Jimenez C.A."/>
            <person name="Tapia P."/>
            <person name="Veloso J."/>
            <person name="Silva-Moreno E."/>
            <person name="Staats M."/>
            <person name="Valdes J.H."/>
            <person name="Van Kan J.A.L."/>
        </authorList>
    </citation>
    <scope>NUCLEOTIDE SEQUENCE [LARGE SCALE GENOMIC DNA]</scope>
    <source>
        <strain evidence="2 3">Bp0003</strain>
    </source>
</reference>
<feature type="coiled-coil region" evidence="1">
    <location>
        <begin position="281"/>
        <end position="336"/>
    </location>
</feature>
<dbReference type="Proteomes" id="UP000297910">
    <property type="component" value="Unassembled WGS sequence"/>
</dbReference>
<evidence type="ECO:0000313" key="3">
    <source>
        <dbReference type="Proteomes" id="UP000297910"/>
    </source>
</evidence>
<dbReference type="EMBL" id="PQXI01000038">
    <property type="protein sequence ID" value="TGO27655.1"/>
    <property type="molecule type" value="Genomic_DNA"/>
</dbReference>
<sequence length="458" mass="52191">MASDLSAIAENDNFGIKLNNSESFSEVLHLKIQEAPETWMRIQGSHSIINPETSQQLRSDEGDDLEVTSVDKRDENSSTFDEEVIQRSCQTVVDLANKGHYKGMTVEKCTLDIDHTSLRKTLRGITNHVVYGGNINVTLRNTTSLTTYQDQSFQKEGKNIHMKAIWTFDWLGLEHGLRSSNNTLNNEQPRLQQTWSGRLKAAMVDNEQGWIDRDDPIPGGIQFTRALKKFDLVYDRTEDSVHYEDGQELERVGILGATIAPGNSVTVIHRQHVSPALFNRIKNLELANNGARARRAEQENKLASQASRIQSLESRLQNQEQQFESQAIEIKTLQTEIIDLRTSKEADMITIKHHDHLIKNHREFLQNRVIKDINSFREASKSQNIKINDQARELDEKLALYKSIFMENQERELSEKLALYEANLLHKVKKIILAELLGSETQPSDDIGGKNEPRIRGS</sequence>
<dbReference type="AlphaFoldDB" id="A0A4Z1FT04"/>
<evidence type="ECO:0000313" key="2">
    <source>
        <dbReference type="EMBL" id="TGO27655.1"/>
    </source>
</evidence>
<accession>A0A4Z1FT04</accession>
<evidence type="ECO:0000256" key="1">
    <source>
        <dbReference type="SAM" id="Coils"/>
    </source>
</evidence>
<organism evidence="2 3">
    <name type="scientific">Botrytis paeoniae</name>
    <dbReference type="NCBI Taxonomy" id="278948"/>
    <lineage>
        <taxon>Eukaryota</taxon>
        <taxon>Fungi</taxon>
        <taxon>Dikarya</taxon>
        <taxon>Ascomycota</taxon>
        <taxon>Pezizomycotina</taxon>
        <taxon>Leotiomycetes</taxon>
        <taxon>Helotiales</taxon>
        <taxon>Sclerotiniaceae</taxon>
        <taxon>Botrytis</taxon>
    </lineage>
</organism>
<protein>
    <submittedName>
        <fullName evidence="2">Uncharacterized protein</fullName>
    </submittedName>
</protein>
<proteinExistence type="predicted"/>
<name>A0A4Z1FT04_9HELO</name>
<keyword evidence="3" id="KW-1185">Reference proteome</keyword>
<comment type="caution">
    <text evidence="2">The sequence shown here is derived from an EMBL/GenBank/DDBJ whole genome shotgun (WGS) entry which is preliminary data.</text>
</comment>
<gene>
    <name evidence="2" type="ORF">BPAE_0038g00010</name>
</gene>